<proteinExistence type="predicted"/>
<evidence type="ECO:0000313" key="3">
    <source>
        <dbReference type="Proteomes" id="UP000041254"/>
    </source>
</evidence>
<dbReference type="Proteomes" id="UP000041254">
    <property type="component" value="Unassembled WGS sequence"/>
</dbReference>
<dbReference type="Gene3D" id="1.25.40.10">
    <property type="entry name" value="Tetratricopeptide repeat domain"/>
    <property type="match status" value="1"/>
</dbReference>
<evidence type="ECO:0000256" key="1">
    <source>
        <dbReference type="SAM" id="MobiDB-lite"/>
    </source>
</evidence>
<dbReference type="PANTHER" id="PTHR47643">
    <property type="entry name" value="TPR DOMAIN PROTEIN (AFU_ORTHOLOGUE AFUA_5G12710)"/>
    <property type="match status" value="1"/>
</dbReference>
<dbReference type="SUPFAM" id="SSF48452">
    <property type="entry name" value="TPR-like"/>
    <property type="match status" value="1"/>
</dbReference>
<dbReference type="PhylomeDB" id="A0A0G4H6U0"/>
<dbReference type="InParanoid" id="A0A0G4H6U0"/>
<dbReference type="OrthoDB" id="411190at2759"/>
<dbReference type="SUPFAM" id="SSF82199">
    <property type="entry name" value="SET domain"/>
    <property type="match status" value="1"/>
</dbReference>
<protein>
    <submittedName>
        <fullName evidence="2">Uncharacterized protein</fullName>
    </submittedName>
</protein>
<dbReference type="PANTHER" id="PTHR47643:SF2">
    <property type="entry name" value="TPR DOMAIN PROTEIN (AFU_ORTHOLOGUE AFUA_5G12710)"/>
    <property type="match status" value="1"/>
</dbReference>
<dbReference type="AlphaFoldDB" id="A0A0G4H6U0"/>
<reference evidence="2 3" key="1">
    <citation type="submission" date="2014-11" db="EMBL/GenBank/DDBJ databases">
        <authorList>
            <person name="Zhu J."/>
            <person name="Qi W."/>
            <person name="Song R."/>
        </authorList>
    </citation>
    <scope>NUCLEOTIDE SEQUENCE [LARGE SCALE GENOMIC DNA]</scope>
</reference>
<feature type="region of interest" description="Disordered" evidence="1">
    <location>
        <begin position="31"/>
        <end position="53"/>
    </location>
</feature>
<organism evidence="2 3">
    <name type="scientific">Vitrella brassicaformis (strain CCMP3155)</name>
    <dbReference type="NCBI Taxonomy" id="1169540"/>
    <lineage>
        <taxon>Eukaryota</taxon>
        <taxon>Sar</taxon>
        <taxon>Alveolata</taxon>
        <taxon>Colpodellida</taxon>
        <taxon>Vitrellaceae</taxon>
        <taxon>Vitrella</taxon>
    </lineage>
</organism>
<dbReference type="InterPro" id="IPR046341">
    <property type="entry name" value="SET_dom_sf"/>
</dbReference>
<dbReference type="InterPro" id="IPR053209">
    <property type="entry name" value="Gramillin-biosynth_MTr"/>
</dbReference>
<dbReference type="EMBL" id="CDMY01001040">
    <property type="protein sequence ID" value="CEM39559.1"/>
    <property type="molecule type" value="Genomic_DNA"/>
</dbReference>
<sequence>MRRGTCTSNIIASRIVPVMAFIDSATAHSQPISSSNAPSMPPSQPSSSAAAAAANPASPLTADDWKADGNDKFANGKYIDAYCAYLKGIRSERESLAELLVRRAQCHFALESHVSAFIDVTTALRILPLPSSLEPGSSKSALIQKTAAELYGKGIINWLNGRQGDGDVALPSPKATGRLMKDAMQHLCARVEAPGPSEPLEVADALTAGEQLQQEGRHAEARDTFTAGLAAADVSTLTALLSNASACLLKPERIREGGPDAVGCAAAALHLSCLRHGPSQQLSTIQQKCLVRLGQGLLAERLFDAADVIARATKKHASQGQMRVEADTLQQRVRSHRANARGDFDWAAIYRQARDESDNKQLDIAEYVGPLAVRHAEGQQPSVHAAKDIQVGQLLIVQRALKANPLRKEQPSALDEITPLLRSSTSAPWHPRLISQLCCLPKGRGQPSAMAAHGPPSHQTLLGLTPGFPLLPRFIQSESGEEFGSPVAAIDTGADVNDFMVRKFRMVGSVIGHISGPPSARSRSIGPGLPRVFGFWVLPSLIAHEGMKRNAIWYAIDDIIIVRAIRPIARDREITASYWNQLEGLTSNDRAMAARHQLPTAHWPDTSISTEAMPVLQQAERLIEETRDKQGEFTPTEATRRLRDVEEMLDRVRGVQELDVDTVLVPKLLLSHVALLLNLRRTNDAARRLREAVAASQGRRGYDVHDILFLANIRWNGDTMDELKNLCELLLGTSEAVDILFPSCEFGLEFLRV</sequence>
<dbReference type="InterPro" id="IPR011990">
    <property type="entry name" value="TPR-like_helical_dom_sf"/>
</dbReference>
<keyword evidence="3" id="KW-1185">Reference proteome</keyword>
<evidence type="ECO:0000313" key="2">
    <source>
        <dbReference type="EMBL" id="CEM39559.1"/>
    </source>
</evidence>
<name>A0A0G4H6U0_VITBC</name>
<accession>A0A0G4H6U0</accession>
<dbReference type="VEuPathDB" id="CryptoDB:Vbra_10755"/>
<gene>
    <name evidence="2" type="ORF">Vbra_10755</name>
</gene>